<dbReference type="Gramene" id="ABP00187">
    <property type="protein sequence ID" value="ABP00187"/>
    <property type="gene ID" value="OSTLU_28115"/>
</dbReference>
<evidence type="ECO:0000313" key="4">
    <source>
        <dbReference type="Proteomes" id="UP000001568"/>
    </source>
</evidence>
<dbReference type="Proteomes" id="UP000001568">
    <property type="component" value="Chromosome 16"/>
</dbReference>
<keyword evidence="4" id="KW-1185">Reference proteome</keyword>
<accession>A4S985</accession>
<gene>
    <name evidence="3" type="ORF">OSTLU_28115</name>
</gene>
<organism evidence="3 4">
    <name type="scientific">Ostreococcus lucimarinus (strain CCE9901)</name>
    <dbReference type="NCBI Taxonomy" id="436017"/>
    <lineage>
        <taxon>Eukaryota</taxon>
        <taxon>Viridiplantae</taxon>
        <taxon>Chlorophyta</taxon>
        <taxon>Mamiellophyceae</taxon>
        <taxon>Mamiellales</taxon>
        <taxon>Bathycoccaceae</taxon>
        <taxon>Ostreococcus</taxon>
    </lineage>
</organism>
<evidence type="ECO:0000256" key="1">
    <source>
        <dbReference type="SAM" id="MobiDB-lite"/>
    </source>
</evidence>
<dbReference type="PROSITE" id="PS51257">
    <property type="entry name" value="PROKAR_LIPOPROTEIN"/>
    <property type="match status" value="1"/>
</dbReference>
<feature type="region of interest" description="Disordered" evidence="1">
    <location>
        <begin position="208"/>
        <end position="238"/>
    </location>
</feature>
<protein>
    <submittedName>
        <fullName evidence="3">Uncharacterized protein</fullName>
    </submittedName>
</protein>
<dbReference type="RefSeq" id="XP_001421893.1">
    <property type="nucleotide sequence ID" value="XM_001421856.1"/>
</dbReference>
<dbReference type="GeneID" id="5005922"/>
<keyword evidence="2" id="KW-0472">Membrane</keyword>
<dbReference type="EMBL" id="CP000596">
    <property type="protein sequence ID" value="ABP00187.1"/>
    <property type="molecule type" value="Genomic_DNA"/>
</dbReference>
<sequence>MDAYVARVADFVPPAAFAATLGAFAFTAIGFMLGCLLTLRELVRACREATLASRAVRNCANSIEVSCASVDRCTKNIDATCAKVDDFLEQANTIGTTTSNILTEAGLLQRRVSELPNALLGSLGDSAEDPRSRSFLAARGADGAELAAEMARRDIVLGKEITGRRLGNGWIGSTMHRFFFSRDNTFSVGEYVAVKRSNNMYTWGVVEAGDSDESEDGKGVDGTESSSNSAVDVSQAEPAVCEWPPRDYPAEAAAKEIEEANKITPMKVFKALIRMPLPKNLGEPERQYRVVVEVDRDLYRFKYVDASLLGKRY</sequence>
<evidence type="ECO:0000313" key="3">
    <source>
        <dbReference type="EMBL" id="ABP00187.1"/>
    </source>
</evidence>
<feature type="compositionally biased region" description="Polar residues" evidence="1">
    <location>
        <begin position="223"/>
        <end position="232"/>
    </location>
</feature>
<keyword evidence="2" id="KW-0812">Transmembrane</keyword>
<proteinExistence type="predicted"/>
<dbReference type="KEGG" id="olu:OSTLU_28115"/>
<evidence type="ECO:0000256" key="2">
    <source>
        <dbReference type="SAM" id="Phobius"/>
    </source>
</evidence>
<dbReference type="HOGENOM" id="CLU_889628_0_0_1"/>
<reference evidence="3 4" key="1">
    <citation type="journal article" date="2007" name="Proc. Natl. Acad. Sci. U.S.A.">
        <title>The tiny eukaryote Ostreococcus provides genomic insights into the paradox of plankton speciation.</title>
        <authorList>
            <person name="Palenik B."/>
            <person name="Grimwood J."/>
            <person name="Aerts A."/>
            <person name="Rouze P."/>
            <person name="Salamov A."/>
            <person name="Putnam N."/>
            <person name="Dupont C."/>
            <person name="Jorgensen R."/>
            <person name="Derelle E."/>
            <person name="Rombauts S."/>
            <person name="Zhou K."/>
            <person name="Otillar R."/>
            <person name="Merchant S.S."/>
            <person name="Podell S."/>
            <person name="Gaasterland T."/>
            <person name="Napoli C."/>
            <person name="Gendler K."/>
            <person name="Manuell A."/>
            <person name="Tai V."/>
            <person name="Vallon O."/>
            <person name="Piganeau G."/>
            <person name="Jancek S."/>
            <person name="Heijde M."/>
            <person name="Jabbari K."/>
            <person name="Bowler C."/>
            <person name="Lohr M."/>
            <person name="Robbens S."/>
            <person name="Werner G."/>
            <person name="Dubchak I."/>
            <person name="Pazour G.J."/>
            <person name="Ren Q."/>
            <person name="Paulsen I."/>
            <person name="Delwiche C."/>
            <person name="Schmutz J."/>
            <person name="Rokhsar D."/>
            <person name="Van de Peer Y."/>
            <person name="Moreau H."/>
            <person name="Grigoriev I.V."/>
        </authorList>
    </citation>
    <scope>NUCLEOTIDE SEQUENCE [LARGE SCALE GENOMIC DNA]</scope>
    <source>
        <strain evidence="3 4">CCE9901</strain>
    </source>
</reference>
<dbReference type="AlphaFoldDB" id="A4S985"/>
<feature type="transmembrane region" description="Helical" evidence="2">
    <location>
        <begin position="15"/>
        <end position="39"/>
    </location>
</feature>
<name>A4S985_OSTLU</name>
<keyword evidence="2" id="KW-1133">Transmembrane helix</keyword>
<dbReference type="OMA" id="CEWPPRD"/>
<dbReference type="OrthoDB" id="497547at2759"/>